<evidence type="ECO:0000313" key="1">
    <source>
        <dbReference type="EMBL" id="THF74792.1"/>
    </source>
</evidence>
<name>A0A4S4BK24_9BACI</name>
<proteinExistence type="predicted"/>
<organism evidence="1 2">
    <name type="scientific">Metabacillus sediminilitoris</name>
    <dbReference type="NCBI Taxonomy" id="2567941"/>
    <lineage>
        <taxon>Bacteria</taxon>
        <taxon>Bacillati</taxon>
        <taxon>Bacillota</taxon>
        <taxon>Bacilli</taxon>
        <taxon>Bacillales</taxon>
        <taxon>Bacillaceae</taxon>
        <taxon>Metabacillus</taxon>
    </lineage>
</organism>
<comment type="caution">
    <text evidence="1">The sequence shown here is derived from an EMBL/GenBank/DDBJ whole genome shotgun (WGS) entry which is preliminary data.</text>
</comment>
<dbReference type="EMBL" id="SSNT01000033">
    <property type="protein sequence ID" value="THF74792.1"/>
    <property type="molecule type" value="Genomic_DNA"/>
</dbReference>
<reference evidence="1 2" key="1">
    <citation type="submission" date="2019-04" db="EMBL/GenBank/DDBJ databases">
        <title>Bacillus sediminilitoris sp. nov., isolated from a tidal flat sediment on the East China Sea.</title>
        <authorList>
            <person name="Wei Y."/>
            <person name="Mao H."/>
            <person name="Fang J."/>
        </authorList>
    </citation>
    <scope>NUCLEOTIDE SEQUENCE [LARGE SCALE GENOMIC DNA]</scope>
    <source>
        <strain evidence="1 2">DSL-17</strain>
    </source>
</reference>
<protein>
    <submittedName>
        <fullName evidence="1">Uncharacterized protein</fullName>
    </submittedName>
</protein>
<accession>A0A4S4BK24</accession>
<sequence length="94" mass="11074">MTKNITSITPVHLPDLHFIQFCEKEFNVNRGIYNTIDTWFFNYGIKNLLERRQTIIYFLQNLNEIRKKNNTTKIKFGSGGLTSSLTEFCQTNHL</sequence>
<dbReference type="OrthoDB" id="2889790at2"/>
<evidence type="ECO:0000313" key="2">
    <source>
        <dbReference type="Proteomes" id="UP000310334"/>
    </source>
</evidence>
<dbReference type="AlphaFoldDB" id="A0A4S4BK24"/>
<gene>
    <name evidence="1" type="ORF">E6W99_24900</name>
</gene>
<dbReference type="Proteomes" id="UP000310334">
    <property type="component" value="Unassembled WGS sequence"/>
</dbReference>
<keyword evidence="2" id="KW-1185">Reference proteome</keyword>